<keyword evidence="7" id="KW-1185">Reference proteome</keyword>
<name>A0A7W4YJQ2_LEIAQ</name>
<dbReference type="PROSITE" id="PS00211">
    <property type="entry name" value="ABC_TRANSPORTER_1"/>
    <property type="match status" value="1"/>
</dbReference>
<dbReference type="InterPro" id="IPR050107">
    <property type="entry name" value="ABC_carbohydrate_import_ATPase"/>
</dbReference>
<dbReference type="SMART" id="SM00382">
    <property type="entry name" value="AAA"/>
    <property type="match status" value="2"/>
</dbReference>
<dbReference type="AlphaFoldDB" id="A0A7W4YJQ2"/>
<reference evidence="6 7" key="1">
    <citation type="submission" date="2020-08" db="EMBL/GenBank/DDBJ databases">
        <title>Sequencing the genomes of 1000 actinobacteria strains.</title>
        <authorList>
            <person name="Klenk H.-P."/>
        </authorList>
    </citation>
    <scope>NUCLEOTIDE SEQUENCE [LARGE SCALE GENOMIC DNA]</scope>
    <source>
        <strain evidence="6 7">DSM 20146</strain>
    </source>
</reference>
<protein>
    <submittedName>
        <fullName evidence="6">Simple sugar transport system ATP-binding protein</fullName>
    </submittedName>
</protein>
<dbReference type="PANTHER" id="PTHR43790">
    <property type="entry name" value="CARBOHYDRATE TRANSPORT ATP-BINDING PROTEIN MG119-RELATED"/>
    <property type="match status" value="1"/>
</dbReference>
<evidence type="ECO:0000256" key="4">
    <source>
        <dbReference type="ARBA" id="ARBA00022840"/>
    </source>
</evidence>
<proteinExistence type="predicted"/>
<dbReference type="InterPro" id="IPR003439">
    <property type="entry name" value="ABC_transporter-like_ATP-bd"/>
</dbReference>
<dbReference type="PANTHER" id="PTHR43790:SF9">
    <property type="entry name" value="GALACTOFURANOSE TRANSPORTER ATP-BINDING PROTEIN YTFR"/>
    <property type="match status" value="1"/>
</dbReference>
<accession>A0A7W4YJQ2</accession>
<evidence type="ECO:0000313" key="6">
    <source>
        <dbReference type="EMBL" id="MBB2967115.1"/>
    </source>
</evidence>
<keyword evidence="6" id="KW-0762">Sugar transport</keyword>
<gene>
    <name evidence="6" type="ORF">FHX33_001847</name>
</gene>
<dbReference type="GO" id="GO:0016887">
    <property type="term" value="F:ATP hydrolysis activity"/>
    <property type="evidence" value="ECO:0007669"/>
    <property type="project" value="InterPro"/>
</dbReference>
<evidence type="ECO:0000313" key="7">
    <source>
        <dbReference type="Proteomes" id="UP000538196"/>
    </source>
</evidence>
<dbReference type="Gene3D" id="3.40.50.300">
    <property type="entry name" value="P-loop containing nucleotide triphosphate hydrolases"/>
    <property type="match status" value="2"/>
</dbReference>
<feature type="domain" description="ABC transporter" evidence="5">
    <location>
        <begin position="251"/>
        <end position="494"/>
    </location>
</feature>
<dbReference type="CDD" id="cd03216">
    <property type="entry name" value="ABC_Carb_Monos_I"/>
    <property type="match status" value="1"/>
</dbReference>
<keyword evidence="4 6" id="KW-0067">ATP-binding</keyword>
<dbReference type="RefSeq" id="WP_183428376.1">
    <property type="nucleotide sequence ID" value="NZ_JACHVP010000001.1"/>
</dbReference>
<dbReference type="InterPro" id="IPR017871">
    <property type="entry name" value="ABC_transporter-like_CS"/>
</dbReference>
<dbReference type="PROSITE" id="PS50893">
    <property type="entry name" value="ABC_TRANSPORTER_2"/>
    <property type="match status" value="2"/>
</dbReference>
<dbReference type="SUPFAM" id="SSF52540">
    <property type="entry name" value="P-loop containing nucleoside triphosphate hydrolases"/>
    <property type="match status" value="2"/>
</dbReference>
<keyword evidence="3" id="KW-0547">Nucleotide-binding</keyword>
<evidence type="ECO:0000256" key="1">
    <source>
        <dbReference type="ARBA" id="ARBA00022448"/>
    </source>
</evidence>
<dbReference type="InterPro" id="IPR027417">
    <property type="entry name" value="P-loop_NTPase"/>
</dbReference>
<evidence type="ECO:0000259" key="5">
    <source>
        <dbReference type="PROSITE" id="PS50893"/>
    </source>
</evidence>
<dbReference type="EMBL" id="JACHVP010000001">
    <property type="protein sequence ID" value="MBB2967115.1"/>
    <property type="molecule type" value="Genomic_DNA"/>
</dbReference>
<keyword evidence="2" id="KW-0677">Repeat</keyword>
<organism evidence="6 7">
    <name type="scientific">Leifsonia aquatica</name>
    <name type="common">Corynebacterium aquaticum</name>
    <dbReference type="NCBI Taxonomy" id="144185"/>
    <lineage>
        <taxon>Bacteria</taxon>
        <taxon>Bacillati</taxon>
        <taxon>Actinomycetota</taxon>
        <taxon>Actinomycetes</taxon>
        <taxon>Micrococcales</taxon>
        <taxon>Microbacteriaceae</taxon>
        <taxon>Leifsonia</taxon>
    </lineage>
</organism>
<dbReference type="Proteomes" id="UP000538196">
    <property type="component" value="Unassembled WGS sequence"/>
</dbReference>
<feature type="domain" description="ABC transporter" evidence="5">
    <location>
        <begin position="5"/>
        <end position="237"/>
    </location>
</feature>
<dbReference type="Pfam" id="PF00005">
    <property type="entry name" value="ABC_tran"/>
    <property type="match status" value="2"/>
</dbReference>
<dbReference type="GO" id="GO:0005524">
    <property type="term" value="F:ATP binding"/>
    <property type="evidence" value="ECO:0007669"/>
    <property type="project" value="UniProtKB-KW"/>
</dbReference>
<dbReference type="InterPro" id="IPR003593">
    <property type="entry name" value="AAA+_ATPase"/>
</dbReference>
<keyword evidence="1" id="KW-0813">Transport</keyword>
<evidence type="ECO:0000256" key="3">
    <source>
        <dbReference type="ARBA" id="ARBA00022741"/>
    </source>
</evidence>
<comment type="caution">
    <text evidence="6">The sequence shown here is derived from an EMBL/GenBank/DDBJ whole genome shotgun (WGS) entry which is preliminary data.</text>
</comment>
<sequence length="499" mass="51289">MTASLALLGASKSYGGAQVLHAVDLAVQPGSIHALVGENGAGKSTALKILAGLEQPTAGTVTVDGEAAVFSGRASAIRHGIGLVPQQLSLIPELTLAENLVLGQPERLARRRRAARLLREAAGSAGLAVEPDVRVRELGLAQRQLGELAIALAQGARILLLDEPTSALGPFETAALFDRVRSLAAAGYAVLLITHRLDEVRLVADTVTVLSHGHVTLSSPVADVTDEDLVRAMVGSVPPVPRREHTIAGEARLELHEATTGTTGTGIDGVSLSVRGGEVVGVLGVAGNGQTALAEAAAGILPLRSGTVAVDGTAVTGRPDRAAQAGLAYVPEVRIDALLPDAPLTRSAVLRTLGLGGRFLRHGRIDTRAVRAFTTALLERHDVRPRNPDLPARALSGGNQQKLLVGRELDGAPAVAVLHGPTQGLDLHASAVIRGEVRAAAAAGTAVLLVSADTDEIRDLADRILILSKGRIVDSLDAADFDSARIGRGMAGLGGEVTA</sequence>
<evidence type="ECO:0000256" key="2">
    <source>
        <dbReference type="ARBA" id="ARBA00022737"/>
    </source>
</evidence>